<dbReference type="PROSITE" id="PS00138">
    <property type="entry name" value="SUBTILASE_SER"/>
    <property type="match status" value="1"/>
</dbReference>
<evidence type="ECO:0000256" key="1">
    <source>
        <dbReference type="ARBA" id="ARBA00011073"/>
    </source>
</evidence>
<keyword evidence="8" id="KW-0732">Signal</keyword>
<dbReference type="InterPro" id="IPR036852">
    <property type="entry name" value="Peptidase_S8/S53_dom_sf"/>
</dbReference>
<keyword evidence="2 5" id="KW-0645">Protease</keyword>
<sequence length="586" mass="59204">MPVAVAAAFACATSSFAGQAEDMLVSPPVVSNTQRLIIKYKDSAPAAKQTTTQAMALAHEAVQRQGVQMKWLRTNALGAHVLKLDRVVDVATAKQLAASIQAADPAVEYAEPDRLMQPLLTPNDPSYNSQWHYFEAAGGLNLPQAWDKSTGAGVVVSVIDTGIRAHADLAANLRPGHDFISDLAVANDGNGRDSDPSDPGDWVSAGECGVGQPASNSSWHGTHVAGTIAAVTNNGSGVAGVAFGAKVSPARVLGKCGGYTSDIADAIIWASGGTVSGVPANANPARVINMSLGGGGACDNTTQNAINSARSRNTVIVVAAGNSNANVSGFSPASCSGVITVAAVGRNGGRASYSNYGALVDVAAPGGNMSTGTTNGVLSTLNTGTSTPGADSTAYYQGTSMAAPHVAGVAALMLSVKPSLTPDQVESLIKSSARAFPATCTQCGTGIVDALAAVNAALGVTPPPVNTINEVESNNTLATAQLISTTPVTVNGTIATSTDTDYFKLTVGAGKTLTAKLTPNASSDYDLYLYNSSGTQLASATAGTGAVDTITRANTGTTAVTWTVRVRYYGGGVGSTSGKYTLNLTQ</sequence>
<dbReference type="PROSITE" id="PS00136">
    <property type="entry name" value="SUBTILASE_ASP"/>
    <property type="match status" value="1"/>
</dbReference>
<dbReference type="PRINTS" id="PR00723">
    <property type="entry name" value="SUBTILISIN"/>
</dbReference>
<feature type="region of interest" description="Disordered" evidence="7">
    <location>
        <begin position="187"/>
        <end position="219"/>
    </location>
</feature>
<keyword evidence="11" id="KW-1185">Reference proteome</keyword>
<evidence type="ECO:0000256" key="6">
    <source>
        <dbReference type="RuleBase" id="RU003355"/>
    </source>
</evidence>
<dbReference type="InterPro" id="IPR023827">
    <property type="entry name" value="Peptidase_S8_Asp-AS"/>
</dbReference>
<dbReference type="Gene3D" id="2.60.120.380">
    <property type="match status" value="1"/>
</dbReference>
<name>A0ABS5DVP4_9BURK</name>
<evidence type="ECO:0000256" key="2">
    <source>
        <dbReference type="ARBA" id="ARBA00022670"/>
    </source>
</evidence>
<dbReference type="PROSITE" id="PS00137">
    <property type="entry name" value="SUBTILASE_HIS"/>
    <property type="match status" value="1"/>
</dbReference>
<dbReference type="CDD" id="cd07496">
    <property type="entry name" value="Peptidases_S8_13"/>
    <property type="match status" value="1"/>
</dbReference>
<evidence type="ECO:0000256" key="8">
    <source>
        <dbReference type="SAM" id="SignalP"/>
    </source>
</evidence>
<comment type="similarity">
    <text evidence="1 5 6">Belongs to the peptidase S8 family.</text>
</comment>
<dbReference type="InterPro" id="IPR000209">
    <property type="entry name" value="Peptidase_S8/S53_dom"/>
</dbReference>
<comment type="caution">
    <text evidence="10">The sequence shown here is derived from an EMBL/GenBank/DDBJ whole genome shotgun (WGS) entry which is preliminary data.</text>
</comment>
<dbReference type="Gene3D" id="3.40.50.200">
    <property type="entry name" value="Peptidase S8/S53 domain"/>
    <property type="match status" value="1"/>
</dbReference>
<feature type="active site" description="Charge relay system" evidence="5">
    <location>
        <position position="400"/>
    </location>
</feature>
<accession>A0ABS5DVP4</accession>
<evidence type="ECO:0000313" key="10">
    <source>
        <dbReference type="EMBL" id="MBQ0935216.1"/>
    </source>
</evidence>
<dbReference type="InterPro" id="IPR022398">
    <property type="entry name" value="Peptidase_S8_His-AS"/>
</dbReference>
<dbReference type="InterPro" id="IPR050131">
    <property type="entry name" value="Peptidase_S8_subtilisin-like"/>
</dbReference>
<dbReference type="PANTHER" id="PTHR43806:SF11">
    <property type="entry name" value="CEREVISIN-RELATED"/>
    <property type="match status" value="1"/>
</dbReference>
<dbReference type="InterPro" id="IPR023828">
    <property type="entry name" value="Peptidase_S8_Ser-AS"/>
</dbReference>
<dbReference type="SUPFAM" id="SSF89260">
    <property type="entry name" value="Collagen-binding domain"/>
    <property type="match status" value="1"/>
</dbReference>
<feature type="domain" description="Peptidase S8/S53" evidence="9">
    <location>
        <begin position="151"/>
        <end position="446"/>
    </location>
</feature>
<dbReference type="PROSITE" id="PS51892">
    <property type="entry name" value="SUBTILASE"/>
    <property type="match status" value="1"/>
</dbReference>
<evidence type="ECO:0000256" key="7">
    <source>
        <dbReference type="SAM" id="MobiDB-lite"/>
    </source>
</evidence>
<evidence type="ECO:0000256" key="4">
    <source>
        <dbReference type="ARBA" id="ARBA00022825"/>
    </source>
</evidence>
<protein>
    <submittedName>
        <fullName evidence="10">S8 family peptidase</fullName>
    </submittedName>
</protein>
<reference evidence="10 11" key="1">
    <citation type="submission" date="2021-04" db="EMBL/GenBank/DDBJ databases">
        <title>The genome sequence of type strain Ideonella paludis KCTC 32238.</title>
        <authorList>
            <person name="Liu Y."/>
        </authorList>
    </citation>
    <scope>NUCLEOTIDE SEQUENCE [LARGE SCALE GENOMIC DNA]</scope>
    <source>
        <strain evidence="10 11">KCTC 32238</strain>
    </source>
</reference>
<proteinExistence type="inferred from homology"/>
<dbReference type="EMBL" id="JAGQDG010000002">
    <property type="protein sequence ID" value="MBQ0935216.1"/>
    <property type="molecule type" value="Genomic_DNA"/>
</dbReference>
<keyword evidence="4 5" id="KW-0720">Serine protease</keyword>
<evidence type="ECO:0000259" key="9">
    <source>
        <dbReference type="Pfam" id="PF00082"/>
    </source>
</evidence>
<dbReference type="Proteomes" id="UP000672097">
    <property type="component" value="Unassembled WGS sequence"/>
</dbReference>
<feature type="signal peptide" evidence="8">
    <location>
        <begin position="1"/>
        <end position="17"/>
    </location>
</feature>
<dbReference type="InterPro" id="IPR015500">
    <property type="entry name" value="Peptidase_S8_subtilisin-rel"/>
</dbReference>
<evidence type="ECO:0000313" key="11">
    <source>
        <dbReference type="Proteomes" id="UP000672097"/>
    </source>
</evidence>
<dbReference type="Pfam" id="PF00082">
    <property type="entry name" value="Peptidase_S8"/>
    <property type="match status" value="1"/>
</dbReference>
<evidence type="ECO:0000256" key="5">
    <source>
        <dbReference type="PROSITE-ProRule" id="PRU01240"/>
    </source>
</evidence>
<keyword evidence="3 5" id="KW-0378">Hydrolase</keyword>
<gene>
    <name evidence="10" type="ORF">KAK11_07755</name>
</gene>
<feature type="chain" id="PRO_5047290810" evidence="8">
    <location>
        <begin position="18"/>
        <end position="586"/>
    </location>
</feature>
<dbReference type="PANTHER" id="PTHR43806">
    <property type="entry name" value="PEPTIDASE S8"/>
    <property type="match status" value="1"/>
</dbReference>
<evidence type="ECO:0000256" key="3">
    <source>
        <dbReference type="ARBA" id="ARBA00022801"/>
    </source>
</evidence>
<organism evidence="10 11">
    <name type="scientific">Ideonella paludis</name>
    <dbReference type="NCBI Taxonomy" id="1233411"/>
    <lineage>
        <taxon>Bacteria</taxon>
        <taxon>Pseudomonadati</taxon>
        <taxon>Pseudomonadota</taxon>
        <taxon>Betaproteobacteria</taxon>
        <taxon>Burkholderiales</taxon>
        <taxon>Sphaerotilaceae</taxon>
        <taxon>Ideonella</taxon>
    </lineage>
</organism>
<dbReference type="SUPFAM" id="SSF52743">
    <property type="entry name" value="Subtilisin-like"/>
    <property type="match status" value="1"/>
</dbReference>
<dbReference type="InterPro" id="IPR034176">
    <property type="entry name" value="Peptidases_S8_13"/>
</dbReference>
<feature type="active site" description="Charge relay system" evidence="5">
    <location>
        <position position="220"/>
    </location>
</feature>
<feature type="active site" description="Charge relay system" evidence="5">
    <location>
        <position position="160"/>
    </location>
</feature>